<dbReference type="PANTHER" id="PTHR14025:SF20">
    <property type="entry name" value="FANCONI ANEMIA GROUP M PROTEIN"/>
    <property type="match status" value="1"/>
</dbReference>
<feature type="domain" description="Helicase ATP-binding" evidence="15">
    <location>
        <begin position="264"/>
        <end position="432"/>
    </location>
</feature>
<keyword evidence="5" id="KW-0547">Nucleotide-binding</keyword>
<evidence type="ECO:0000259" key="15">
    <source>
        <dbReference type="PROSITE" id="PS51192"/>
    </source>
</evidence>
<evidence type="ECO:0000313" key="17">
    <source>
        <dbReference type="EMBL" id="EPE29200.1"/>
    </source>
</evidence>
<name>S3CU61_GLAL2</name>
<evidence type="ECO:0000256" key="10">
    <source>
        <dbReference type="ARBA" id="ARBA00023204"/>
    </source>
</evidence>
<evidence type="ECO:0000256" key="3">
    <source>
        <dbReference type="ARBA" id="ARBA00009889"/>
    </source>
</evidence>
<dbReference type="PROSITE" id="PS51192">
    <property type="entry name" value="HELICASE_ATP_BIND_1"/>
    <property type="match status" value="1"/>
</dbReference>
<dbReference type="PROSITE" id="PS51194">
    <property type="entry name" value="HELICASE_CTER"/>
    <property type="match status" value="1"/>
</dbReference>
<evidence type="ECO:0000256" key="14">
    <source>
        <dbReference type="SAM" id="MobiDB-lite"/>
    </source>
</evidence>
<dbReference type="GO" id="GO:0005524">
    <property type="term" value="F:ATP binding"/>
    <property type="evidence" value="ECO:0007669"/>
    <property type="project" value="UniProtKB-UniRule"/>
</dbReference>
<dbReference type="FunFam" id="3.40.50.300:FF:000861">
    <property type="entry name" value="Fanconi anemia, complementation group M"/>
    <property type="match status" value="1"/>
</dbReference>
<feature type="compositionally biased region" description="Basic residues" evidence="14">
    <location>
        <begin position="1000"/>
        <end position="1012"/>
    </location>
</feature>
<dbReference type="InterPro" id="IPR027417">
    <property type="entry name" value="P-loop_NTPase"/>
</dbReference>
<reference evidence="17 18" key="1">
    <citation type="journal article" date="2013" name="BMC Genomics">
        <title>Genomics-driven discovery of the pneumocandin biosynthetic gene cluster in the fungus Glarea lozoyensis.</title>
        <authorList>
            <person name="Chen L."/>
            <person name="Yue Q."/>
            <person name="Zhang X."/>
            <person name="Xiang M."/>
            <person name="Wang C."/>
            <person name="Li S."/>
            <person name="Che Y."/>
            <person name="Ortiz-Lopez F.J."/>
            <person name="Bills G.F."/>
            <person name="Liu X."/>
            <person name="An Z."/>
        </authorList>
    </citation>
    <scope>NUCLEOTIDE SEQUENCE [LARGE SCALE GENOMIC DNA]</scope>
    <source>
        <strain evidence="18">ATCC 20868 / MF5171</strain>
    </source>
</reference>
<dbReference type="GO" id="GO:0005634">
    <property type="term" value="C:nucleus"/>
    <property type="evidence" value="ECO:0007669"/>
    <property type="project" value="UniProtKB-SubCell"/>
</dbReference>
<feature type="compositionally biased region" description="Polar residues" evidence="14">
    <location>
        <begin position="1137"/>
        <end position="1146"/>
    </location>
</feature>
<dbReference type="Pfam" id="PF00271">
    <property type="entry name" value="Helicase_C"/>
    <property type="match status" value="1"/>
</dbReference>
<organism evidence="17 18">
    <name type="scientific">Glarea lozoyensis (strain ATCC 20868 / MF5171)</name>
    <dbReference type="NCBI Taxonomy" id="1116229"/>
    <lineage>
        <taxon>Eukaryota</taxon>
        <taxon>Fungi</taxon>
        <taxon>Dikarya</taxon>
        <taxon>Ascomycota</taxon>
        <taxon>Pezizomycotina</taxon>
        <taxon>Leotiomycetes</taxon>
        <taxon>Helotiales</taxon>
        <taxon>Helotiaceae</taxon>
        <taxon>Glarea</taxon>
    </lineage>
</organism>
<dbReference type="InterPro" id="IPR001650">
    <property type="entry name" value="Helicase_C-like"/>
</dbReference>
<dbReference type="OrthoDB" id="164902at2759"/>
<feature type="region of interest" description="Disordered" evidence="14">
    <location>
        <begin position="1"/>
        <end position="168"/>
    </location>
</feature>
<dbReference type="GO" id="GO:0043138">
    <property type="term" value="F:3'-5' DNA helicase activity"/>
    <property type="evidence" value="ECO:0007669"/>
    <property type="project" value="InterPro"/>
</dbReference>
<feature type="domain" description="Helicase C-terminal" evidence="16">
    <location>
        <begin position="609"/>
        <end position="787"/>
    </location>
</feature>
<dbReference type="GeneID" id="19459418"/>
<evidence type="ECO:0000256" key="2">
    <source>
        <dbReference type="ARBA" id="ARBA00004123"/>
    </source>
</evidence>
<dbReference type="SUPFAM" id="SSF52540">
    <property type="entry name" value="P-loop containing nucleoside triphosphate hydrolases"/>
    <property type="match status" value="1"/>
</dbReference>
<dbReference type="KEGG" id="glz:GLAREA_00360"/>
<dbReference type="EC" id="3.6.4.12" evidence="13"/>
<sequence>MDEEDYGDIADEDLIEALSQPSQDLPPLRPSPQSQSNKRRRLNHGTSDDGSDILAGSGGDEDEENEKSKKKKYRIHVGADTIPAPKIWGATQAEGYPDSSPSRIRGPIYRKPRPESPKPSQTIVNTRKQPQQKSLFDSFQRRQKTPPPQNDISGELADLPSDAFSSPENNHEAILIGSSPPRPTQSNFARQRLAAPLNGLKQTTLFGSHAAPEVVTASQARKVHNFIVDLPPEAPTHHKLDTEALKTWVYPTNLGTIRDYQFSIVRNGLFNNLLVALPTGLGKTFIAATIMYNYFRWTKDAQIVFVAPTKPLVAQQAEACFGIVGIPKSQTTMLTGEQQPALRAEEWATKRIFFMTPQTFENDLSSGIADPKKIVLLVVDEAHRATGNYSYVKVVSFLRRFNKSFRILALTATPGSSVESVQEVIDALEISKVEIRSEVSIDISQYVHRRDVDQIILDPSDEIVKIKELYSNALKPLLSLLCSQNGYYNKDPMSLTAFGLIQARKQWFASGAGKSAGFGLKGMMNGLFAILASVAHGIKLLEFHGIAPFYSAVKDFRDSANEGKDGGGKYRKQILENPDFREMMNLMQRWINLEDFIGHPKLTCLCDTILNHFLDAGEGRLGEDMPPSATRVIVFAEYRDSAEDVCRVLNKQQPMIRASVFVGQADSKRSEGMNQAKQLETIKDFKNGKINVIVATSIGEEGLDIGQVDLIVCYDASASPIRMLQRMGRTGRKRAGRIVLLLMRGKEENNFVKAKDNYEQMQKMISSGQRFNFRHDLSVRIVPRDINPVVDKRIIEIPIENTQDTSLPVPTRRAKKGAKKPPKKFHMPDGVQTGFQSASNLSGKKRVQASPPSDVEIVTQKKRSEIIPEAALVPIIDVRQVILDHEETQELERRFQNIAGDEFEEVGMPDLTTQPKSQRSLSRIAKIQHGQYTNRCVNLFQTLSDSQSYDDRYLKPYGDTPPLRESWYVPPPAERMVTTKATPKIKKLAVPRSKQTPKAPKTKPASKAKRPRAQLFGMMDPGSDMEATPGGTAAGEISGDDTEGEGDDLAGSEEPSQESEMPSSMLDFVVNDESSSLGIRRSSVTRSSSPPPTEPPGKKIELASLFCTQNSVDDDHDRNESDTSTLTGRVPEEFPENSVQVPSSDTEVVPPLARTKRQRAPIFEDDSDE</sequence>
<dbReference type="CDD" id="cd12091">
    <property type="entry name" value="FANCM_ID"/>
    <property type="match status" value="1"/>
</dbReference>
<dbReference type="OMA" id="KACFEIA"/>
<dbReference type="HOGENOM" id="CLU_002513_0_1_1"/>
<feature type="compositionally biased region" description="Acidic residues" evidence="14">
    <location>
        <begin position="1"/>
        <end position="15"/>
    </location>
</feature>
<evidence type="ECO:0000256" key="7">
    <source>
        <dbReference type="ARBA" id="ARBA00022801"/>
    </source>
</evidence>
<keyword evidence="10" id="KW-0234">DNA repair</keyword>
<evidence type="ECO:0000256" key="9">
    <source>
        <dbReference type="ARBA" id="ARBA00022840"/>
    </source>
</evidence>
<feature type="compositionally biased region" description="Acidic residues" evidence="14">
    <location>
        <begin position="1038"/>
        <end position="1057"/>
    </location>
</feature>
<comment type="similarity">
    <text evidence="3 13">Belongs to the DEAD box helicase family. DEAH subfamily. FANCM sub-subfamily.</text>
</comment>
<proteinExistence type="inferred from homology"/>
<keyword evidence="11" id="KW-0539">Nucleus</keyword>
<dbReference type="Gene3D" id="3.40.50.300">
    <property type="entry name" value="P-loop containing nucleotide triphosphate hydrolases"/>
    <property type="match status" value="2"/>
</dbReference>
<comment type="subcellular location">
    <subcellularLocation>
        <location evidence="2 13">Nucleus</location>
    </subcellularLocation>
</comment>
<keyword evidence="6" id="KW-0227">DNA damage</keyword>
<comment type="catalytic activity">
    <reaction evidence="12 13">
        <text>ATP + H2O = ADP + phosphate + H(+)</text>
        <dbReference type="Rhea" id="RHEA:13065"/>
        <dbReference type="ChEBI" id="CHEBI:15377"/>
        <dbReference type="ChEBI" id="CHEBI:15378"/>
        <dbReference type="ChEBI" id="CHEBI:30616"/>
        <dbReference type="ChEBI" id="CHEBI:43474"/>
        <dbReference type="ChEBI" id="CHEBI:456216"/>
        <dbReference type="EC" id="3.6.4.12"/>
    </reaction>
</comment>
<dbReference type="RefSeq" id="XP_008083309.1">
    <property type="nucleotide sequence ID" value="XM_008085118.1"/>
</dbReference>
<dbReference type="InterPro" id="IPR014001">
    <property type="entry name" value="Helicase_ATP-bd"/>
</dbReference>
<evidence type="ECO:0000256" key="6">
    <source>
        <dbReference type="ARBA" id="ARBA00022763"/>
    </source>
</evidence>
<dbReference type="GO" id="GO:0000400">
    <property type="term" value="F:four-way junction DNA binding"/>
    <property type="evidence" value="ECO:0007669"/>
    <property type="project" value="TreeGrafter"/>
</dbReference>
<dbReference type="EMBL" id="KE145367">
    <property type="protein sequence ID" value="EPE29200.1"/>
    <property type="molecule type" value="Genomic_DNA"/>
</dbReference>
<dbReference type="GO" id="GO:0009378">
    <property type="term" value="F:four-way junction helicase activity"/>
    <property type="evidence" value="ECO:0007669"/>
    <property type="project" value="TreeGrafter"/>
</dbReference>
<feature type="compositionally biased region" description="Low complexity" evidence="14">
    <location>
        <begin position="18"/>
        <end position="36"/>
    </location>
</feature>
<accession>S3CU61</accession>
<dbReference type="PANTHER" id="PTHR14025">
    <property type="entry name" value="FANCONI ANEMIA GROUP M FANCM FAMILY MEMBER"/>
    <property type="match status" value="1"/>
</dbReference>
<feature type="compositionally biased region" description="Polar residues" evidence="14">
    <location>
        <begin position="118"/>
        <end position="137"/>
    </location>
</feature>
<keyword evidence="7 17" id="KW-0378">Hydrolase</keyword>
<evidence type="ECO:0000313" key="18">
    <source>
        <dbReference type="Proteomes" id="UP000016922"/>
    </source>
</evidence>
<feature type="compositionally biased region" description="Basic residues" evidence="14">
    <location>
        <begin position="812"/>
        <end position="825"/>
    </location>
</feature>
<feature type="compositionally biased region" description="Polar residues" evidence="14">
    <location>
        <begin position="833"/>
        <end position="842"/>
    </location>
</feature>
<dbReference type="eggNOG" id="KOG0354">
    <property type="taxonomic scope" value="Eukaryota"/>
</dbReference>
<comment type="function">
    <text evidence="1 13">ATP-dependent DNA helicase involved in DNA damage repair by homologous recombination and in genome maintenance. Capable of unwinding D-loops. Plays a role in limiting crossover recombinants during mitotic DNA double-strand break (DSB) repair. Component of a FANCM-MHF complex which promotes gene conversion at blocked replication forks, probably by reversal of the stalled fork.</text>
</comment>
<protein>
    <recommendedName>
        <fullName evidence="13">ATP-dependent DNA helicase</fullName>
        <ecNumber evidence="13">3.6.4.12</ecNumber>
    </recommendedName>
</protein>
<keyword evidence="18" id="KW-1185">Reference proteome</keyword>
<keyword evidence="8" id="KW-0347">Helicase</keyword>
<dbReference type="GO" id="GO:0036297">
    <property type="term" value="P:interstrand cross-link repair"/>
    <property type="evidence" value="ECO:0007669"/>
    <property type="project" value="UniProtKB-ARBA"/>
</dbReference>
<evidence type="ECO:0000256" key="12">
    <source>
        <dbReference type="ARBA" id="ARBA00047995"/>
    </source>
</evidence>
<evidence type="ECO:0000256" key="11">
    <source>
        <dbReference type="ARBA" id="ARBA00023242"/>
    </source>
</evidence>
<dbReference type="CDD" id="cd18033">
    <property type="entry name" value="DEXDc_FANCM"/>
    <property type="match status" value="1"/>
</dbReference>
<dbReference type="Proteomes" id="UP000016922">
    <property type="component" value="Unassembled WGS sequence"/>
</dbReference>
<dbReference type="GO" id="GO:0016887">
    <property type="term" value="F:ATP hydrolysis activity"/>
    <property type="evidence" value="ECO:0007669"/>
    <property type="project" value="RHEA"/>
</dbReference>
<evidence type="ECO:0000256" key="4">
    <source>
        <dbReference type="ARBA" id="ARBA00011390"/>
    </source>
</evidence>
<evidence type="ECO:0000259" key="16">
    <source>
        <dbReference type="PROSITE" id="PS51194"/>
    </source>
</evidence>
<dbReference type="CDD" id="cd18801">
    <property type="entry name" value="SF2_C_FANCM_Hef"/>
    <property type="match status" value="1"/>
</dbReference>
<feature type="region of interest" description="Disordered" evidence="14">
    <location>
        <begin position="978"/>
        <end position="1169"/>
    </location>
</feature>
<dbReference type="GO" id="GO:0045003">
    <property type="term" value="P:double-strand break repair via synthesis-dependent strand annealing"/>
    <property type="evidence" value="ECO:0007669"/>
    <property type="project" value="TreeGrafter"/>
</dbReference>
<feature type="region of interest" description="Disordered" evidence="14">
    <location>
        <begin position="805"/>
        <end position="854"/>
    </location>
</feature>
<comment type="subunit">
    <text evidence="4 13">Interacts with the MHF histone-fold complex to form the FANCM-MHF complex.</text>
</comment>
<dbReference type="Pfam" id="PF04851">
    <property type="entry name" value="ResIII"/>
    <property type="match status" value="1"/>
</dbReference>
<dbReference type="Gene3D" id="1.20.1320.20">
    <property type="entry name" value="hef helicase domain"/>
    <property type="match status" value="1"/>
</dbReference>
<evidence type="ECO:0000256" key="1">
    <source>
        <dbReference type="ARBA" id="ARBA00003813"/>
    </source>
</evidence>
<gene>
    <name evidence="17" type="ORF">GLAREA_00360</name>
</gene>
<evidence type="ECO:0000256" key="13">
    <source>
        <dbReference type="RuleBase" id="RU367027"/>
    </source>
</evidence>
<evidence type="ECO:0000256" key="8">
    <source>
        <dbReference type="ARBA" id="ARBA00022806"/>
    </source>
</evidence>
<dbReference type="InterPro" id="IPR039686">
    <property type="entry name" value="FANCM/Mph1-like_ID"/>
</dbReference>
<dbReference type="SMART" id="SM00487">
    <property type="entry name" value="DEXDc"/>
    <property type="match status" value="1"/>
</dbReference>
<dbReference type="InterPro" id="IPR006935">
    <property type="entry name" value="Helicase/UvrB_N"/>
</dbReference>
<dbReference type="SMART" id="SM00490">
    <property type="entry name" value="HELICc"/>
    <property type="match status" value="1"/>
</dbReference>
<dbReference type="InterPro" id="IPR044749">
    <property type="entry name" value="FANCM_DEXDc"/>
</dbReference>
<dbReference type="STRING" id="1116229.S3CU61"/>
<evidence type="ECO:0000256" key="5">
    <source>
        <dbReference type="ARBA" id="ARBA00022741"/>
    </source>
</evidence>
<dbReference type="AlphaFoldDB" id="S3CU61"/>
<keyword evidence="9" id="KW-0067">ATP-binding</keyword>